<evidence type="ECO:0000256" key="9">
    <source>
        <dbReference type="SAM" id="Phobius"/>
    </source>
</evidence>
<dbReference type="GO" id="GO:0022857">
    <property type="term" value="F:transmembrane transporter activity"/>
    <property type="evidence" value="ECO:0007669"/>
    <property type="project" value="InterPro"/>
</dbReference>
<evidence type="ECO:0000256" key="4">
    <source>
        <dbReference type="ARBA" id="ARBA00022475"/>
    </source>
</evidence>
<keyword evidence="4" id="KW-1003">Cell membrane</keyword>
<evidence type="ECO:0000313" key="11">
    <source>
        <dbReference type="EMBL" id="MBA5761573.1"/>
    </source>
</evidence>
<feature type="transmembrane region" description="Helical" evidence="9">
    <location>
        <begin position="160"/>
        <end position="184"/>
    </location>
</feature>
<keyword evidence="7 9" id="KW-1133">Transmembrane helix</keyword>
<evidence type="ECO:0000313" key="12">
    <source>
        <dbReference type="Proteomes" id="UP000571701"/>
    </source>
</evidence>
<feature type="transmembrane region" description="Helical" evidence="9">
    <location>
        <begin position="331"/>
        <end position="353"/>
    </location>
</feature>
<evidence type="ECO:0000256" key="3">
    <source>
        <dbReference type="ARBA" id="ARBA00022448"/>
    </source>
</evidence>
<dbReference type="EMBL" id="JACFYF010000002">
    <property type="protein sequence ID" value="MBA5761573.1"/>
    <property type="molecule type" value="Genomic_DNA"/>
</dbReference>
<keyword evidence="3" id="KW-0813">Transport</keyword>
<evidence type="ECO:0000256" key="5">
    <source>
        <dbReference type="ARBA" id="ARBA00022597"/>
    </source>
</evidence>
<feature type="transmembrane region" description="Helical" evidence="9">
    <location>
        <begin position="74"/>
        <end position="92"/>
    </location>
</feature>
<feature type="transmembrane region" description="Helical" evidence="9">
    <location>
        <begin position="298"/>
        <end position="319"/>
    </location>
</feature>
<feature type="domain" description="Major facilitator superfamily (MFS) profile" evidence="10">
    <location>
        <begin position="6"/>
        <end position="386"/>
    </location>
</feature>
<dbReference type="PANTHER" id="PTHR23535">
    <property type="entry name" value="SUGAR EFFLUX TRANSPORTER A-RELATED"/>
    <property type="match status" value="1"/>
</dbReference>
<feature type="transmembrane region" description="Helical" evidence="9">
    <location>
        <begin position="359"/>
        <end position="382"/>
    </location>
</feature>
<proteinExistence type="inferred from homology"/>
<evidence type="ECO:0000256" key="2">
    <source>
        <dbReference type="ARBA" id="ARBA00006523"/>
    </source>
</evidence>
<keyword evidence="6 9" id="KW-0812">Transmembrane</keyword>
<organism evidence="11 12">
    <name type="scientific">Vibrio marinisediminis</name>
    <dbReference type="NCBI Taxonomy" id="2758441"/>
    <lineage>
        <taxon>Bacteria</taxon>
        <taxon>Pseudomonadati</taxon>
        <taxon>Pseudomonadota</taxon>
        <taxon>Gammaproteobacteria</taxon>
        <taxon>Vibrionales</taxon>
        <taxon>Vibrionaceae</taxon>
        <taxon>Vibrio</taxon>
    </lineage>
</organism>
<dbReference type="InterPro" id="IPR020846">
    <property type="entry name" value="MFS_dom"/>
</dbReference>
<keyword evidence="12" id="KW-1185">Reference proteome</keyword>
<dbReference type="CDD" id="cd17471">
    <property type="entry name" value="MFS_Set"/>
    <property type="match status" value="1"/>
</dbReference>
<keyword evidence="8 9" id="KW-0472">Membrane</keyword>
<dbReference type="Gene3D" id="1.20.1250.20">
    <property type="entry name" value="MFS general substrate transporter like domains"/>
    <property type="match status" value="2"/>
</dbReference>
<evidence type="ECO:0000256" key="1">
    <source>
        <dbReference type="ARBA" id="ARBA00004651"/>
    </source>
</evidence>
<protein>
    <submittedName>
        <fullName evidence="11">Sugar efflux transporter</fullName>
    </submittedName>
</protein>
<dbReference type="GO" id="GO:0005886">
    <property type="term" value="C:plasma membrane"/>
    <property type="evidence" value="ECO:0007669"/>
    <property type="project" value="UniProtKB-SubCell"/>
</dbReference>
<dbReference type="InterPro" id="IPR036259">
    <property type="entry name" value="MFS_trans_sf"/>
</dbReference>
<dbReference type="PROSITE" id="PS50850">
    <property type="entry name" value="MFS"/>
    <property type="match status" value="1"/>
</dbReference>
<gene>
    <name evidence="11" type="ORF">H2O73_04370</name>
</gene>
<dbReference type="SUPFAM" id="SSF103473">
    <property type="entry name" value="MFS general substrate transporter"/>
    <property type="match status" value="1"/>
</dbReference>
<comment type="subcellular location">
    <subcellularLocation>
        <location evidence="1">Cell membrane</location>
        <topology evidence="1">Multi-pass membrane protein</topology>
    </subcellularLocation>
</comment>
<evidence type="ECO:0000256" key="7">
    <source>
        <dbReference type="ARBA" id="ARBA00022989"/>
    </source>
</evidence>
<reference evidence="11 12" key="1">
    <citation type="submission" date="2020-07" db="EMBL/GenBank/DDBJ databases">
        <title>Vibrio marinisediminis sp. nov., isolated from marine sediment.</title>
        <authorList>
            <person name="Ji X."/>
        </authorList>
    </citation>
    <scope>NUCLEOTIDE SEQUENCE [LARGE SCALE GENOMIC DNA]</scope>
    <source>
        <strain evidence="11 12">404</strain>
    </source>
</reference>
<feature type="transmembrane region" description="Helical" evidence="9">
    <location>
        <begin position="204"/>
        <end position="221"/>
    </location>
</feature>
<dbReference type="InterPro" id="IPR011701">
    <property type="entry name" value="MFS"/>
</dbReference>
<evidence type="ECO:0000259" key="10">
    <source>
        <dbReference type="PROSITE" id="PS50850"/>
    </source>
</evidence>
<dbReference type="RefSeq" id="WP_182107003.1">
    <property type="nucleotide sequence ID" value="NZ_JACFYF010000002.1"/>
</dbReference>
<dbReference type="AlphaFoldDB" id="A0A7W2ISX7"/>
<accession>A0A7W2ISX7</accession>
<evidence type="ECO:0000256" key="6">
    <source>
        <dbReference type="ARBA" id="ARBA00022692"/>
    </source>
</evidence>
<feature type="transmembrane region" description="Helical" evidence="9">
    <location>
        <begin position="98"/>
        <end position="120"/>
    </location>
</feature>
<dbReference type="Proteomes" id="UP000571701">
    <property type="component" value="Unassembled WGS sequence"/>
</dbReference>
<feature type="transmembrane region" description="Helical" evidence="9">
    <location>
        <begin position="272"/>
        <end position="292"/>
    </location>
</feature>
<dbReference type="PANTHER" id="PTHR23535:SF2">
    <property type="entry name" value="SUGAR EFFLUX TRANSPORTER A-RELATED"/>
    <property type="match status" value="1"/>
</dbReference>
<sequence length="397" mass="43232">MFKKKEALIFLIMTFITGISGSFFYPLSSLFIIEALGASPMMLSAYMILSIVSSVSVSQLIAAKSDKGWNRKNILLLSTSCYLITMIAFSFIRDYYLAIGFSMIFGALSGAGIGQLFALGREYADEHIEDSTTFLSVMRAGIAIAWVIGPPIAFTLKGAFGFSASFMAAGGATLIALLLGFLYLPNSVIKAKQQLEVKPEVKPVGGTVVLFCVALLFMFSANNLYVITMPLYLSQELQVGASWVGYMFGMAALCEIPFMIKAGRLAARFGTMKLLALSLVSGCLFFVAMLNLTEFWQLLLIQILNGVFIGITATLGMVAMQDMMRDRLGTASTLFSNLLQISMLIASLSVGLVGELYSYYAAFYVCLALAASSLLLLSYFVIIEANERRLELSEQHS</sequence>
<feature type="transmembrane region" description="Helical" evidence="9">
    <location>
        <begin position="132"/>
        <end position="154"/>
    </location>
</feature>
<name>A0A7W2ISX7_9VIBR</name>
<comment type="similarity">
    <text evidence="2">Belongs to the major facilitator superfamily. Set transporter family.</text>
</comment>
<feature type="transmembrane region" description="Helical" evidence="9">
    <location>
        <begin position="7"/>
        <end position="25"/>
    </location>
</feature>
<feature type="transmembrane region" description="Helical" evidence="9">
    <location>
        <begin position="241"/>
        <end position="260"/>
    </location>
</feature>
<comment type="caution">
    <text evidence="11">The sequence shown here is derived from an EMBL/GenBank/DDBJ whole genome shotgun (WGS) entry which is preliminary data.</text>
</comment>
<evidence type="ECO:0000256" key="8">
    <source>
        <dbReference type="ARBA" id="ARBA00023136"/>
    </source>
</evidence>
<dbReference type="Pfam" id="PF07690">
    <property type="entry name" value="MFS_1"/>
    <property type="match status" value="1"/>
</dbReference>
<keyword evidence="5" id="KW-0762">Sugar transport</keyword>